<dbReference type="InterPro" id="IPR010998">
    <property type="entry name" value="Integrase_recombinase_N"/>
</dbReference>
<evidence type="ECO:0000256" key="5">
    <source>
        <dbReference type="SAM" id="MobiDB-lite"/>
    </source>
</evidence>
<sequence length="374" mass="40813">MHGTIHARKIGKKWLAVTWVRDADGRRRQVKRVGTSKQDALTSLQHALDTRPGFGGSDLSGDSPLREVAARWMADIDAQVAAGDRAPNTARVYRGVVRRHVTPALGELRAREATVTRLDGFLQLIRAHHGVALTKTVRTVLNGILGYAVRHGLIPTNPMRDVGRIKGDAKKPARALTDVERERWLAAMDADEIAVRHDLPDLTRIMLATGCRIGEVLALDWAAINFDDKTVAVDWTVVRLERGGGLVRTATKTAAGRRTLHLPGWAVDVLAARRNRGRGSGPVFPNRDGGWRDPSNTSRSLRQARARGGFGWVTSHVFRKTVASVLHDSGLTGREIADQLGHANLRTLEHYIGRRAVGEAAALALEASFGVCVT</sequence>
<dbReference type="CDD" id="cd01189">
    <property type="entry name" value="INT_ICEBs1_C_like"/>
    <property type="match status" value="1"/>
</dbReference>
<name>A0ABW1J7N5_9PSEU</name>
<gene>
    <name evidence="7" type="ORF">ACFQE5_22050</name>
</gene>
<dbReference type="Proteomes" id="UP001596302">
    <property type="component" value="Unassembled WGS sequence"/>
</dbReference>
<protein>
    <submittedName>
        <fullName evidence="7">Tyrosine-type recombinase/integrase</fullName>
    </submittedName>
</protein>
<dbReference type="InterPro" id="IPR002104">
    <property type="entry name" value="Integrase_catalytic"/>
</dbReference>
<comment type="similarity">
    <text evidence="1">Belongs to the 'phage' integrase family.</text>
</comment>
<dbReference type="InterPro" id="IPR013762">
    <property type="entry name" value="Integrase-like_cat_sf"/>
</dbReference>
<dbReference type="PANTHER" id="PTHR30629:SF2">
    <property type="entry name" value="PROPHAGE INTEGRASE INTS-RELATED"/>
    <property type="match status" value="1"/>
</dbReference>
<comment type="caution">
    <text evidence="7">The sequence shown here is derived from an EMBL/GenBank/DDBJ whole genome shotgun (WGS) entry which is preliminary data.</text>
</comment>
<evidence type="ECO:0000256" key="1">
    <source>
        <dbReference type="ARBA" id="ARBA00008857"/>
    </source>
</evidence>
<evidence type="ECO:0000313" key="7">
    <source>
        <dbReference type="EMBL" id="MFC5996896.1"/>
    </source>
</evidence>
<accession>A0ABW1J7N5</accession>
<feature type="domain" description="Tyr recombinase" evidence="6">
    <location>
        <begin position="170"/>
        <end position="365"/>
    </location>
</feature>
<feature type="region of interest" description="Disordered" evidence="5">
    <location>
        <begin position="278"/>
        <end position="298"/>
    </location>
</feature>
<reference evidence="8" key="1">
    <citation type="journal article" date="2019" name="Int. J. Syst. Evol. Microbiol.">
        <title>The Global Catalogue of Microorganisms (GCM) 10K type strain sequencing project: providing services to taxonomists for standard genome sequencing and annotation.</title>
        <authorList>
            <consortium name="The Broad Institute Genomics Platform"/>
            <consortium name="The Broad Institute Genome Sequencing Center for Infectious Disease"/>
            <person name="Wu L."/>
            <person name="Ma J."/>
        </authorList>
    </citation>
    <scope>NUCLEOTIDE SEQUENCE [LARGE SCALE GENOMIC DNA]</scope>
    <source>
        <strain evidence="8">CCM 8391</strain>
    </source>
</reference>
<evidence type="ECO:0000256" key="4">
    <source>
        <dbReference type="ARBA" id="ARBA00023172"/>
    </source>
</evidence>
<keyword evidence="4" id="KW-0233">DNA recombination</keyword>
<dbReference type="InterPro" id="IPR050808">
    <property type="entry name" value="Phage_Integrase"/>
</dbReference>
<evidence type="ECO:0000256" key="2">
    <source>
        <dbReference type="ARBA" id="ARBA00022908"/>
    </source>
</evidence>
<dbReference type="EMBL" id="JBHSQW010000044">
    <property type="protein sequence ID" value="MFC5996896.1"/>
    <property type="molecule type" value="Genomic_DNA"/>
</dbReference>
<dbReference type="PANTHER" id="PTHR30629">
    <property type="entry name" value="PROPHAGE INTEGRASE"/>
    <property type="match status" value="1"/>
</dbReference>
<organism evidence="7 8">
    <name type="scientific">Pseudonocardia hispaniensis</name>
    <dbReference type="NCBI Taxonomy" id="904933"/>
    <lineage>
        <taxon>Bacteria</taxon>
        <taxon>Bacillati</taxon>
        <taxon>Actinomycetota</taxon>
        <taxon>Actinomycetes</taxon>
        <taxon>Pseudonocardiales</taxon>
        <taxon>Pseudonocardiaceae</taxon>
        <taxon>Pseudonocardia</taxon>
    </lineage>
</organism>
<keyword evidence="3" id="KW-0238">DNA-binding</keyword>
<keyword evidence="2" id="KW-0229">DNA integration</keyword>
<dbReference type="Gene3D" id="1.10.150.130">
    <property type="match status" value="1"/>
</dbReference>
<keyword evidence="8" id="KW-1185">Reference proteome</keyword>
<dbReference type="Pfam" id="PF00589">
    <property type="entry name" value="Phage_integrase"/>
    <property type="match status" value="1"/>
</dbReference>
<evidence type="ECO:0000259" key="6">
    <source>
        <dbReference type="PROSITE" id="PS51898"/>
    </source>
</evidence>
<dbReference type="InterPro" id="IPR011010">
    <property type="entry name" value="DNA_brk_join_enz"/>
</dbReference>
<evidence type="ECO:0000256" key="3">
    <source>
        <dbReference type="ARBA" id="ARBA00023125"/>
    </source>
</evidence>
<dbReference type="PROSITE" id="PS51898">
    <property type="entry name" value="TYR_RECOMBINASE"/>
    <property type="match status" value="1"/>
</dbReference>
<dbReference type="RefSeq" id="WP_379587759.1">
    <property type="nucleotide sequence ID" value="NZ_JBHSQW010000044.1"/>
</dbReference>
<proteinExistence type="inferred from homology"/>
<dbReference type="Gene3D" id="1.10.443.10">
    <property type="entry name" value="Intergrase catalytic core"/>
    <property type="match status" value="1"/>
</dbReference>
<evidence type="ECO:0000313" key="8">
    <source>
        <dbReference type="Proteomes" id="UP001596302"/>
    </source>
</evidence>
<dbReference type="SUPFAM" id="SSF56349">
    <property type="entry name" value="DNA breaking-rejoining enzymes"/>
    <property type="match status" value="1"/>
</dbReference>